<protein>
    <submittedName>
        <fullName evidence="1">Uncharacterized protein</fullName>
    </submittedName>
</protein>
<sequence>MVPAMLCPEEDLKKYKKISSQVKRCKNLLKWFDIYPVRNPTRISNLLGKIFQTS</sequence>
<dbReference type="EMBL" id="MN215888">
    <property type="protein sequence ID" value="QEP53475.1"/>
    <property type="molecule type" value="Genomic_DNA"/>
</dbReference>
<accession>A0A5C2II93</accession>
<name>A0A5C2II93_9CAUD</name>
<organism evidence="1 2">
    <name type="scientific">Vibrio phage vB_VpaS_HCMJ</name>
    <dbReference type="NCBI Taxonomy" id="2601627"/>
    <lineage>
        <taxon>Viruses</taxon>
        <taxon>Duplodnaviria</taxon>
        <taxon>Heunggongvirae</taxon>
        <taxon>Uroviricota</taxon>
        <taxon>Caudoviricetes</taxon>
        <taxon>Mardecavirus</taxon>
        <taxon>Mardecavirus SSP002</taxon>
    </lineage>
</organism>
<reference evidence="1" key="1">
    <citation type="submission" date="2019-07" db="EMBL/GenBank/DDBJ databases">
        <title>Complete genome sequence of bacteriophage vB_VpaS_HCMJ.</title>
        <authorList>
            <person name="See T.H."/>
            <person name="Cheah Y.K."/>
        </authorList>
    </citation>
    <scope>NUCLEOTIDE SEQUENCE [LARGE SCALE GENOMIC DNA]</scope>
</reference>
<dbReference type="Proteomes" id="UP000322519">
    <property type="component" value="Segment"/>
</dbReference>
<proteinExistence type="predicted"/>
<evidence type="ECO:0000313" key="1">
    <source>
        <dbReference type="EMBL" id="QEP53475.1"/>
    </source>
</evidence>
<evidence type="ECO:0000313" key="2">
    <source>
        <dbReference type="Proteomes" id="UP000322519"/>
    </source>
</evidence>
<gene>
    <name evidence="1" type="ORF">HCMJ_90</name>
</gene>